<dbReference type="AlphaFoldDB" id="A0AAU8U782"/>
<gene>
    <name evidence="1" type="ORF">VO64_5866</name>
</gene>
<organism evidence="1 2">
    <name type="scientific">Pseudomonas synxantha</name>
    <dbReference type="NCBI Taxonomy" id="47883"/>
    <lineage>
        <taxon>Bacteria</taxon>
        <taxon>Pseudomonadati</taxon>
        <taxon>Pseudomonadota</taxon>
        <taxon>Gammaproteobacteria</taxon>
        <taxon>Pseudomonadales</taxon>
        <taxon>Pseudomonadaceae</taxon>
        <taxon>Pseudomonas</taxon>
    </lineage>
</organism>
<accession>A0AAU8U782</accession>
<evidence type="ECO:0000313" key="2">
    <source>
        <dbReference type="Proteomes" id="UP000033099"/>
    </source>
</evidence>
<dbReference type="Proteomes" id="UP000033099">
    <property type="component" value="Chromosome"/>
</dbReference>
<evidence type="ECO:0000313" key="1">
    <source>
        <dbReference type="EMBL" id="AKA86412.1"/>
    </source>
</evidence>
<protein>
    <submittedName>
        <fullName evidence="1">Mobile element protein</fullName>
    </submittedName>
</protein>
<reference evidence="1 2" key="1">
    <citation type="journal article" date="2015" name="Genome Announc.">
        <title>Complete Genome Sequence of Biocontrol Strain Pseudomonas fluorescens LBUM223.</title>
        <authorList>
            <person name="Roquigny R."/>
            <person name="Arseneault T."/>
            <person name="Gadkar V.J."/>
            <person name="Novinscak A."/>
            <person name="Joly D.L."/>
            <person name="Filion M."/>
        </authorList>
    </citation>
    <scope>NUCLEOTIDE SEQUENCE [LARGE SCALE GENOMIC DNA]</scope>
    <source>
        <strain evidence="1 2">LBUM223</strain>
    </source>
</reference>
<dbReference type="EMBL" id="CP011117">
    <property type="protein sequence ID" value="AKA86412.1"/>
    <property type="molecule type" value="Genomic_DNA"/>
</dbReference>
<dbReference type="KEGG" id="pfb:VO64_5866"/>
<proteinExistence type="predicted"/>
<sequence>MGFVERIRWNGKLVCDDFAGYKAGFELGVTEIGCAGS</sequence>
<name>A0AAU8U782_9PSED</name>